<reference evidence="2 3" key="1">
    <citation type="journal article" date="2016" name="Nat. Commun.">
        <title>Thousands of microbial genomes shed light on interconnected biogeochemical processes in an aquifer system.</title>
        <authorList>
            <person name="Anantharaman K."/>
            <person name="Brown C.T."/>
            <person name="Hug L.A."/>
            <person name="Sharon I."/>
            <person name="Castelle C.J."/>
            <person name="Probst A.J."/>
            <person name="Thomas B.C."/>
            <person name="Singh A."/>
            <person name="Wilkins M.J."/>
            <person name="Karaoz U."/>
            <person name="Brodie E.L."/>
            <person name="Williams K.H."/>
            <person name="Hubbard S.S."/>
            <person name="Banfield J.F."/>
        </authorList>
    </citation>
    <scope>NUCLEOTIDE SEQUENCE [LARGE SCALE GENOMIC DNA]</scope>
</reference>
<protein>
    <submittedName>
        <fullName evidence="2">Uncharacterized protein</fullName>
    </submittedName>
</protein>
<evidence type="ECO:0000256" key="1">
    <source>
        <dbReference type="SAM" id="Phobius"/>
    </source>
</evidence>
<name>A0A1G2U5G0_9BACT</name>
<keyword evidence="1" id="KW-1133">Transmembrane helix</keyword>
<keyword evidence="1" id="KW-0812">Transmembrane</keyword>
<evidence type="ECO:0000313" key="2">
    <source>
        <dbReference type="EMBL" id="OHB04170.1"/>
    </source>
</evidence>
<dbReference type="PANTHER" id="PTHR37938">
    <property type="entry name" value="BLL0215 PROTEIN"/>
    <property type="match status" value="1"/>
</dbReference>
<feature type="transmembrane region" description="Helical" evidence="1">
    <location>
        <begin position="58"/>
        <end position="79"/>
    </location>
</feature>
<feature type="transmembrane region" description="Helical" evidence="1">
    <location>
        <begin position="20"/>
        <end position="46"/>
    </location>
</feature>
<gene>
    <name evidence="2" type="ORF">A3B14_02030</name>
</gene>
<dbReference type="AlphaFoldDB" id="A0A1G2U5G0"/>
<dbReference type="EMBL" id="MHWE01000010">
    <property type="protein sequence ID" value="OHB04170.1"/>
    <property type="molecule type" value="Genomic_DNA"/>
</dbReference>
<dbReference type="Proteomes" id="UP000176800">
    <property type="component" value="Unassembled WGS sequence"/>
</dbReference>
<accession>A0A1G2U5G0</accession>
<sequence length="181" mass="21632">MLHLDPGENILLEVRKHWFVFFAHGFFLAVAAVLPLILFGFFEYYIRQQFSVGNSFEILASFVYSLWLLTLWISFFVQWTNYYLDVWYITDKRIIDIEQRSMFYREVSNLRFDKIQDVTIEVRGILATFLDFGNIKVQTASENSKDFFMSYAAHPDRIRKLIFEQHNKVAERPLKVIPHDK</sequence>
<comment type="caution">
    <text evidence="2">The sequence shown here is derived from an EMBL/GenBank/DDBJ whole genome shotgun (WGS) entry which is preliminary data.</text>
</comment>
<dbReference type="PANTHER" id="PTHR37938:SF1">
    <property type="entry name" value="BLL0215 PROTEIN"/>
    <property type="match status" value="1"/>
</dbReference>
<organism evidence="2 3">
    <name type="scientific">Candidatus Zambryskibacteria bacterium RIFCSPLOWO2_01_FULL_45_21</name>
    <dbReference type="NCBI Taxonomy" id="1802761"/>
    <lineage>
        <taxon>Bacteria</taxon>
        <taxon>Candidatus Zambryskiibacteriota</taxon>
    </lineage>
</organism>
<keyword evidence="1" id="KW-0472">Membrane</keyword>
<proteinExistence type="predicted"/>
<evidence type="ECO:0000313" key="3">
    <source>
        <dbReference type="Proteomes" id="UP000176800"/>
    </source>
</evidence>